<dbReference type="Proteomes" id="UP000321118">
    <property type="component" value="Unassembled WGS sequence"/>
</dbReference>
<evidence type="ECO:0000256" key="1">
    <source>
        <dbReference type="SAM" id="Phobius"/>
    </source>
</evidence>
<dbReference type="RefSeq" id="WP_146926952.1">
    <property type="nucleotide sequence ID" value="NZ_BJUB01000004.1"/>
</dbReference>
<evidence type="ECO:0000313" key="2">
    <source>
        <dbReference type="EMBL" id="GEK21131.1"/>
    </source>
</evidence>
<keyword evidence="1" id="KW-1133">Transmembrane helix</keyword>
<evidence type="ECO:0000313" key="3">
    <source>
        <dbReference type="Proteomes" id="UP000321118"/>
    </source>
</evidence>
<name>A0A510V5C5_9CELL</name>
<feature type="transmembrane region" description="Helical" evidence="1">
    <location>
        <begin position="206"/>
        <end position="227"/>
    </location>
</feature>
<dbReference type="AlphaFoldDB" id="A0A510V5C5"/>
<feature type="transmembrane region" description="Helical" evidence="1">
    <location>
        <begin position="177"/>
        <end position="194"/>
    </location>
</feature>
<accession>A0A510V5C5</accession>
<sequence>MGETAEPGRVTESGWYRHLDLVATILLAVATVVTAWSAFQSSQWGGVQAIAYSTAARERAQSNQAATLAGQQTTIDVMLFTDWLAALHEEGDAILPEPYVPDPEQYSGFLFERFRPEFTPAVHAWLAEDPLTDPGAPPSPFAMDEYVLASTTESVRLDKASERSAAEARIAIERKDSYVLATVMCASVLFFSGIGSKLGSPRRRTAMIAIGGVVLLATVGVVLTFPVQV</sequence>
<organism evidence="2 3">
    <name type="scientific">Cellulomonas xylanilytica</name>
    <dbReference type="NCBI Taxonomy" id="233583"/>
    <lineage>
        <taxon>Bacteria</taxon>
        <taxon>Bacillati</taxon>
        <taxon>Actinomycetota</taxon>
        <taxon>Actinomycetes</taxon>
        <taxon>Micrococcales</taxon>
        <taxon>Cellulomonadaceae</taxon>
        <taxon>Cellulomonas</taxon>
    </lineage>
</organism>
<keyword evidence="1" id="KW-0472">Membrane</keyword>
<comment type="caution">
    <text evidence="2">The sequence shown here is derived from an EMBL/GenBank/DDBJ whole genome shotgun (WGS) entry which is preliminary data.</text>
</comment>
<feature type="transmembrane region" description="Helical" evidence="1">
    <location>
        <begin position="21"/>
        <end position="39"/>
    </location>
</feature>
<dbReference type="OrthoDB" id="3078502at2"/>
<proteinExistence type="predicted"/>
<dbReference type="EMBL" id="BJUB01000004">
    <property type="protein sequence ID" value="GEK21131.1"/>
    <property type="molecule type" value="Genomic_DNA"/>
</dbReference>
<reference evidence="2 3" key="1">
    <citation type="submission" date="2019-07" db="EMBL/GenBank/DDBJ databases">
        <title>Whole genome shotgun sequence of Cellulomonas xylanilytica NBRC 101102.</title>
        <authorList>
            <person name="Hosoyama A."/>
            <person name="Uohara A."/>
            <person name="Ohji S."/>
            <person name="Ichikawa N."/>
        </authorList>
    </citation>
    <scope>NUCLEOTIDE SEQUENCE [LARGE SCALE GENOMIC DNA]</scope>
    <source>
        <strain evidence="2 3">NBRC 101102</strain>
    </source>
</reference>
<gene>
    <name evidence="2" type="ORF">CXY01_16510</name>
</gene>
<keyword evidence="1" id="KW-0812">Transmembrane</keyword>
<protein>
    <submittedName>
        <fullName evidence="2">Uncharacterized protein</fullName>
    </submittedName>
</protein>
<keyword evidence="3" id="KW-1185">Reference proteome</keyword>